<evidence type="ECO:0000256" key="1">
    <source>
        <dbReference type="ARBA" id="ARBA00004370"/>
    </source>
</evidence>
<dbReference type="AlphaFoldDB" id="A0A8D2DFK0"/>
<evidence type="ECO:0000256" key="2">
    <source>
        <dbReference type="ARBA" id="ARBA00006843"/>
    </source>
</evidence>
<sequence>NSAEEHTPVVLTIWESGVPQMTTMINMPSNNSVPDHVLWSLFTLYMNFCCLGFRAFTYSVKSRDRKMLGHLTRAQAFASTAKCQNIWALIFNIILTIGFIVIFIFSAVIFQVISLMIKNHEGF</sequence>
<protein>
    <recommendedName>
        <fullName evidence="9">Interferon-induced transmembrane protein 1</fullName>
    </recommendedName>
</protein>
<evidence type="ECO:0000256" key="6">
    <source>
        <dbReference type="SAM" id="Phobius"/>
    </source>
</evidence>
<keyword evidence="8" id="KW-1185">Reference proteome</keyword>
<dbReference type="Pfam" id="PF04505">
    <property type="entry name" value="CD225"/>
    <property type="match status" value="1"/>
</dbReference>
<dbReference type="GO" id="GO:0051607">
    <property type="term" value="P:defense response to virus"/>
    <property type="evidence" value="ECO:0007669"/>
    <property type="project" value="TreeGrafter"/>
</dbReference>
<dbReference type="GeneTree" id="ENSGT00950000182857"/>
<organism evidence="7 8">
    <name type="scientific">Sciurus vulgaris</name>
    <name type="common">Eurasian red squirrel</name>
    <dbReference type="NCBI Taxonomy" id="55149"/>
    <lineage>
        <taxon>Eukaryota</taxon>
        <taxon>Metazoa</taxon>
        <taxon>Chordata</taxon>
        <taxon>Craniata</taxon>
        <taxon>Vertebrata</taxon>
        <taxon>Euteleostomi</taxon>
        <taxon>Mammalia</taxon>
        <taxon>Eutheria</taxon>
        <taxon>Euarchontoglires</taxon>
        <taxon>Glires</taxon>
        <taxon>Rodentia</taxon>
        <taxon>Sciuromorpha</taxon>
        <taxon>Sciuridae</taxon>
        <taxon>Sciurinae</taxon>
        <taxon>Sciurini</taxon>
        <taxon>Sciurus</taxon>
    </lineage>
</organism>
<accession>A0A8D2DFK0</accession>
<evidence type="ECO:0000256" key="5">
    <source>
        <dbReference type="ARBA" id="ARBA00023136"/>
    </source>
</evidence>
<dbReference type="Proteomes" id="UP000694564">
    <property type="component" value="Chromosome 18"/>
</dbReference>
<dbReference type="GO" id="GO:0046597">
    <property type="term" value="P:host-mediated suppression of symbiont invasion"/>
    <property type="evidence" value="ECO:0007669"/>
    <property type="project" value="TreeGrafter"/>
</dbReference>
<proteinExistence type="inferred from homology"/>
<comment type="subcellular location">
    <subcellularLocation>
        <location evidence="1">Membrane</location>
    </subcellularLocation>
</comment>
<dbReference type="GO" id="GO:0034341">
    <property type="term" value="P:response to type II interferon"/>
    <property type="evidence" value="ECO:0007669"/>
    <property type="project" value="TreeGrafter"/>
</dbReference>
<feature type="transmembrane region" description="Helical" evidence="6">
    <location>
        <begin position="37"/>
        <end position="57"/>
    </location>
</feature>
<dbReference type="Ensembl" id="ENSSVLT00005027824.1">
    <property type="protein sequence ID" value="ENSSVLP00005025030.1"/>
    <property type="gene ID" value="ENSSVLG00005019833.1"/>
</dbReference>
<keyword evidence="3 6" id="KW-0812">Transmembrane</keyword>
<evidence type="ECO:0000313" key="8">
    <source>
        <dbReference type="Proteomes" id="UP000694564"/>
    </source>
</evidence>
<name>A0A8D2DFK0_SCIVU</name>
<evidence type="ECO:0008006" key="9">
    <source>
        <dbReference type="Google" id="ProtNLM"/>
    </source>
</evidence>
<keyword evidence="5 6" id="KW-0472">Membrane</keyword>
<evidence type="ECO:0000256" key="3">
    <source>
        <dbReference type="ARBA" id="ARBA00022692"/>
    </source>
</evidence>
<reference evidence="7" key="1">
    <citation type="submission" date="2025-08" db="UniProtKB">
        <authorList>
            <consortium name="Ensembl"/>
        </authorList>
    </citation>
    <scope>IDENTIFICATION</scope>
</reference>
<feature type="transmembrane region" description="Helical" evidence="6">
    <location>
        <begin position="89"/>
        <end position="117"/>
    </location>
</feature>
<keyword evidence="4 6" id="KW-1133">Transmembrane helix</keyword>
<dbReference type="GO" id="GO:0005886">
    <property type="term" value="C:plasma membrane"/>
    <property type="evidence" value="ECO:0007669"/>
    <property type="project" value="TreeGrafter"/>
</dbReference>
<evidence type="ECO:0000256" key="4">
    <source>
        <dbReference type="ARBA" id="ARBA00022989"/>
    </source>
</evidence>
<dbReference type="PANTHER" id="PTHR13999:SF4">
    <property type="entry name" value="INTERFERON-INDUCED TRANSMEMBRANE PROTEIN 3"/>
    <property type="match status" value="1"/>
</dbReference>
<dbReference type="GO" id="GO:0035455">
    <property type="term" value="P:response to interferon-alpha"/>
    <property type="evidence" value="ECO:0007669"/>
    <property type="project" value="TreeGrafter"/>
</dbReference>
<dbReference type="GO" id="GO:0060337">
    <property type="term" value="P:type I interferon-mediated signaling pathway"/>
    <property type="evidence" value="ECO:0007669"/>
    <property type="project" value="TreeGrafter"/>
</dbReference>
<dbReference type="InterPro" id="IPR051517">
    <property type="entry name" value="IFITM_antiviral_protein"/>
</dbReference>
<dbReference type="GO" id="GO:0035456">
    <property type="term" value="P:response to interferon-beta"/>
    <property type="evidence" value="ECO:0007669"/>
    <property type="project" value="TreeGrafter"/>
</dbReference>
<dbReference type="PANTHER" id="PTHR13999">
    <property type="entry name" value="INTERFERON INDUCIBLE TRANSMEMBRANE PROTEIN"/>
    <property type="match status" value="1"/>
</dbReference>
<dbReference type="InterPro" id="IPR007593">
    <property type="entry name" value="CD225/Dispanin_fam"/>
</dbReference>
<dbReference type="OrthoDB" id="9906841at2759"/>
<evidence type="ECO:0000313" key="7">
    <source>
        <dbReference type="Ensembl" id="ENSSVLP00005025030.1"/>
    </source>
</evidence>
<reference evidence="7" key="2">
    <citation type="submission" date="2025-09" db="UniProtKB">
        <authorList>
            <consortium name="Ensembl"/>
        </authorList>
    </citation>
    <scope>IDENTIFICATION</scope>
</reference>
<dbReference type="GO" id="GO:0045071">
    <property type="term" value="P:negative regulation of viral genome replication"/>
    <property type="evidence" value="ECO:0007669"/>
    <property type="project" value="TreeGrafter"/>
</dbReference>
<comment type="similarity">
    <text evidence="2">Belongs to the CD225/Dispanin family.</text>
</comment>